<dbReference type="Pfam" id="PF10335">
    <property type="entry name" value="DUF294_C"/>
    <property type="match status" value="1"/>
</dbReference>
<name>A0A3M2HQ81_9GAMM</name>
<protein>
    <submittedName>
        <fullName evidence="4">Cyclic nucleotide-binding protein</fullName>
    </submittedName>
</protein>
<dbReference type="PROSITE" id="PS50042">
    <property type="entry name" value="CNMP_BINDING_3"/>
    <property type="match status" value="1"/>
</dbReference>
<dbReference type="InterPro" id="IPR051257">
    <property type="entry name" value="Diverse_CBS-Domain"/>
</dbReference>
<dbReference type="Gene3D" id="3.10.580.10">
    <property type="entry name" value="CBS-domain"/>
    <property type="match status" value="1"/>
</dbReference>
<dbReference type="InterPro" id="IPR018821">
    <property type="entry name" value="DUF294_put_nucleoTrafse_sb-bd"/>
</dbReference>
<accession>A0A3M2HQ81</accession>
<evidence type="ECO:0000313" key="5">
    <source>
        <dbReference type="Proteomes" id="UP000275012"/>
    </source>
</evidence>
<dbReference type="Gene3D" id="2.60.120.10">
    <property type="entry name" value="Jelly Rolls"/>
    <property type="match status" value="1"/>
</dbReference>
<dbReference type="CDD" id="cd05401">
    <property type="entry name" value="NT_GlnE_GlnD_like"/>
    <property type="match status" value="1"/>
</dbReference>
<dbReference type="SUPFAM" id="SSF51206">
    <property type="entry name" value="cAMP-binding domain-like"/>
    <property type="match status" value="1"/>
</dbReference>
<dbReference type="SUPFAM" id="SSF54631">
    <property type="entry name" value="CBS-domain pair"/>
    <property type="match status" value="1"/>
</dbReference>
<evidence type="ECO:0000256" key="2">
    <source>
        <dbReference type="ARBA" id="ARBA00023122"/>
    </source>
</evidence>
<dbReference type="InterPro" id="IPR000644">
    <property type="entry name" value="CBS_dom"/>
</dbReference>
<evidence type="ECO:0000256" key="1">
    <source>
        <dbReference type="ARBA" id="ARBA00004496"/>
    </source>
</evidence>
<dbReference type="Pfam" id="PF00027">
    <property type="entry name" value="cNMP_binding"/>
    <property type="match status" value="1"/>
</dbReference>
<dbReference type="InterPro" id="IPR018490">
    <property type="entry name" value="cNMP-bd_dom_sf"/>
</dbReference>
<dbReference type="Proteomes" id="UP000275012">
    <property type="component" value="Unassembled WGS sequence"/>
</dbReference>
<dbReference type="GO" id="GO:0005737">
    <property type="term" value="C:cytoplasm"/>
    <property type="evidence" value="ECO:0007669"/>
    <property type="project" value="UniProtKB-SubCell"/>
</dbReference>
<dbReference type="PANTHER" id="PTHR43080">
    <property type="entry name" value="CBS DOMAIN-CONTAINING PROTEIN CBSX3, MITOCHONDRIAL"/>
    <property type="match status" value="1"/>
</dbReference>
<dbReference type="PANTHER" id="PTHR43080:SF2">
    <property type="entry name" value="CBS DOMAIN-CONTAINING PROTEIN"/>
    <property type="match status" value="1"/>
</dbReference>
<dbReference type="InterPro" id="IPR005105">
    <property type="entry name" value="GlnD_Uridyltrans_N"/>
</dbReference>
<dbReference type="Pfam" id="PF00571">
    <property type="entry name" value="CBS"/>
    <property type="match status" value="1"/>
</dbReference>
<comment type="subcellular location">
    <subcellularLocation>
        <location evidence="1">Cytoplasm</location>
    </subcellularLocation>
</comment>
<dbReference type="GO" id="GO:0008773">
    <property type="term" value="F:[protein-PII] uridylyltransferase activity"/>
    <property type="evidence" value="ECO:0007669"/>
    <property type="project" value="InterPro"/>
</dbReference>
<dbReference type="CDD" id="cd00038">
    <property type="entry name" value="CAP_ED"/>
    <property type="match status" value="1"/>
</dbReference>
<feature type="domain" description="Cyclic nucleotide-binding" evidence="3">
    <location>
        <begin position="25"/>
        <end position="127"/>
    </location>
</feature>
<dbReference type="EMBL" id="RFLY01000022">
    <property type="protein sequence ID" value="RMH87914.1"/>
    <property type="molecule type" value="Genomic_DNA"/>
</dbReference>
<reference evidence="4 5" key="1">
    <citation type="submission" date="2018-10" db="EMBL/GenBank/DDBJ databases">
        <title>Proposal of Lysobacter pythonis sp. nov. isolated from royal pythons (Python regius).</title>
        <authorList>
            <person name="Hans-Juergen B."/>
            <person name="Huptas C."/>
            <person name="Sandra B."/>
            <person name="Igor L."/>
            <person name="Joachim S."/>
            <person name="Siegfried S."/>
            <person name="Mareike W."/>
            <person name="Peter K."/>
        </authorList>
    </citation>
    <scope>NUCLEOTIDE SEQUENCE [LARGE SCALE GENOMIC DNA]</scope>
    <source>
        <strain evidence="4 5">4284/11</strain>
    </source>
</reference>
<organism evidence="4 5">
    <name type="scientific">Solilutibacter pythonis</name>
    <dbReference type="NCBI Taxonomy" id="2483112"/>
    <lineage>
        <taxon>Bacteria</taxon>
        <taxon>Pseudomonadati</taxon>
        <taxon>Pseudomonadota</taxon>
        <taxon>Gammaproteobacteria</taxon>
        <taxon>Lysobacterales</taxon>
        <taxon>Lysobacteraceae</taxon>
        <taxon>Solilutibacter</taxon>
    </lineage>
</organism>
<evidence type="ECO:0000313" key="4">
    <source>
        <dbReference type="EMBL" id="RMH87914.1"/>
    </source>
</evidence>
<evidence type="ECO:0000259" key="3">
    <source>
        <dbReference type="PROSITE" id="PS50042"/>
    </source>
</evidence>
<comment type="caution">
    <text evidence="4">The sequence shown here is derived from an EMBL/GenBank/DDBJ whole genome shotgun (WGS) entry which is preliminary data.</text>
</comment>
<proteinExistence type="predicted"/>
<dbReference type="InterPro" id="IPR014710">
    <property type="entry name" value="RmlC-like_jellyroll"/>
</dbReference>
<dbReference type="InterPro" id="IPR000595">
    <property type="entry name" value="cNMP-bd_dom"/>
</dbReference>
<keyword evidence="2" id="KW-0129">CBS domain</keyword>
<gene>
    <name evidence="4" type="ORF">EBB59_12300</name>
</gene>
<dbReference type="InterPro" id="IPR046342">
    <property type="entry name" value="CBS_dom_sf"/>
</dbReference>
<keyword evidence="5" id="KW-1185">Reference proteome</keyword>
<dbReference type="Pfam" id="PF03445">
    <property type="entry name" value="DUF294"/>
    <property type="match status" value="1"/>
</dbReference>
<sequence length="619" mass="68509">MPEWGDPPRVMTMEPVPGLDLSLPPFDLLDEVGRARLAASVDLAFHRAGDLLIEGGRPSPCVVVVMKGRLYAFDTDAAGHEQRFGDYGAGDVFGAWAVMAGRARHGYRAESDCLLFEIPARVFRQLVEDYPTFRAYFNEGLSAKGRLANRNRGHDSELAELMVTRVGDAHPAPAERIVAAASIRQATARLRERRVDCLLVDDAAFDAPGIVTRTDLLEAVALKDAALDSPVGALAKRPLICVRTGDVLFQALIVMAERHIERVAVRDGEDFTGTLGMAEVLSHYASHSHLISLRLARAETLEEISEAARGMTRLVRTLHAQGARVAYLMELVSALNSRVMQRIFEIVVPRRHHPHLCLLALGSEGRREQLLKTDQDNALVIEDGYLWDGLDAAMRDFSAALGEVGYPPCPGGVMVNNPHWRLRQHDWRRRIDDWRLLHAPEAALELAIALDSRAIAGQRALYAPVDEALMALGGDERLLHSLAAAVVQFETPLSLLGQLKGDERGTDIKKGGIFPVVHGLRCLSLKHGIGERNSFARCAALVEAGRLPEEMGRDLPQALAVFQRLRLDAQLDALDTGKATDDFLHAERLRRLDRELLRDALRVVKRFRQLVRAEFHLTE</sequence>
<dbReference type="AlphaFoldDB" id="A0A3M2HQ81"/>